<comment type="cofactor">
    <cofactor evidence="2">
        <name>Zn(2+)</name>
        <dbReference type="ChEBI" id="CHEBI:29105"/>
    </cofactor>
</comment>
<comment type="function">
    <text evidence="11">Specifically deglycosylates the denatured form of N-linked glycoproteins in the cytoplasm and assists their proteasome-mediated degradation. Cleaves the beta-aspartyl-glucosamine (GlcNAc) of the glycan and the amide side chain of Asn, converting Asn to Asp. Prefers proteins containing high-mannose over those bearing complex type oligosaccharides. Can recognize misfolded proteins in the endoplasmic reticulum that are exported to the cytosol to be destroyed and deglycosylate them, while it has no activity toward native proteins. Deglycosylation is a prerequisite for subsequent proteasome-mediated degradation of some, but not all, misfolded glycoproteins.</text>
</comment>
<dbReference type="SUPFAM" id="SSF49785">
    <property type="entry name" value="Galactose-binding domain-like"/>
    <property type="match status" value="1"/>
</dbReference>
<dbReference type="GO" id="GO:0000224">
    <property type="term" value="F:peptide-N4-(N-acetyl-beta-glucosaminyl)asparagine amidase activity"/>
    <property type="evidence" value="ECO:0007669"/>
    <property type="project" value="UniProtKB-EC"/>
</dbReference>
<evidence type="ECO:0000256" key="4">
    <source>
        <dbReference type="ARBA" id="ARBA00009390"/>
    </source>
</evidence>
<keyword evidence="16" id="KW-1185">Reference proteome</keyword>
<dbReference type="InterPro" id="IPR018997">
    <property type="entry name" value="PUB_domain"/>
</dbReference>
<evidence type="ECO:0000313" key="16">
    <source>
        <dbReference type="Proteomes" id="UP001367676"/>
    </source>
</evidence>
<dbReference type="SMART" id="SM00460">
    <property type="entry name" value="TGc"/>
    <property type="match status" value="1"/>
</dbReference>
<evidence type="ECO:0000256" key="1">
    <source>
        <dbReference type="ARBA" id="ARBA00001650"/>
    </source>
</evidence>
<dbReference type="EC" id="3.5.1.52" evidence="5"/>
<evidence type="ECO:0000256" key="13">
    <source>
        <dbReference type="PROSITE-ProRule" id="PRU00731"/>
    </source>
</evidence>
<dbReference type="PANTHER" id="PTHR12143:SF19">
    <property type="entry name" value="PEPTIDE-N(4)-(N-ACETYL-BETA-GLUCOSAMINYL)ASPARAGINE AMIDASE"/>
    <property type="match status" value="1"/>
</dbReference>
<evidence type="ECO:0000256" key="6">
    <source>
        <dbReference type="ARBA" id="ARBA00018546"/>
    </source>
</evidence>
<dbReference type="Pfam" id="PF09409">
    <property type="entry name" value="PUB"/>
    <property type="match status" value="1"/>
</dbReference>
<evidence type="ECO:0000259" key="14">
    <source>
        <dbReference type="PROSITE" id="PS51398"/>
    </source>
</evidence>
<dbReference type="SUPFAM" id="SSF143503">
    <property type="entry name" value="PUG domain-like"/>
    <property type="match status" value="1"/>
</dbReference>
<dbReference type="InterPro" id="IPR036339">
    <property type="entry name" value="PUB-like_dom_sf"/>
</dbReference>
<keyword evidence="9" id="KW-0378">Hydrolase</keyword>
<dbReference type="PANTHER" id="PTHR12143">
    <property type="entry name" value="PEPTIDE N-GLYCANASE PNGASE -RELATED"/>
    <property type="match status" value="1"/>
</dbReference>
<dbReference type="GO" id="GO:0005634">
    <property type="term" value="C:nucleus"/>
    <property type="evidence" value="ECO:0007669"/>
    <property type="project" value="TreeGrafter"/>
</dbReference>
<dbReference type="AlphaFoldDB" id="A0AAN9T753"/>
<keyword evidence="8" id="KW-0479">Metal-binding</keyword>
<organism evidence="15 16">
    <name type="scientific">Parthenolecanium corni</name>
    <dbReference type="NCBI Taxonomy" id="536013"/>
    <lineage>
        <taxon>Eukaryota</taxon>
        <taxon>Metazoa</taxon>
        <taxon>Ecdysozoa</taxon>
        <taxon>Arthropoda</taxon>
        <taxon>Hexapoda</taxon>
        <taxon>Insecta</taxon>
        <taxon>Pterygota</taxon>
        <taxon>Neoptera</taxon>
        <taxon>Paraneoptera</taxon>
        <taxon>Hemiptera</taxon>
        <taxon>Sternorrhyncha</taxon>
        <taxon>Coccoidea</taxon>
        <taxon>Coccidae</taxon>
        <taxon>Parthenolecanium</taxon>
    </lineage>
</organism>
<dbReference type="InterPro" id="IPR002931">
    <property type="entry name" value="Transglutaminase-like"/>
</dbReference>
<dbReference type="Gene3D" id="3.10.620.30">
    <property type="match status" value="1"/>
</dbReference>
<name>A0AAN9T753_9HEMI</name>
<dbReference type="SMART" id="SM00580">
    <property type="entry name" value="PUG"/>
    <property type="match status" value="1"/>
</dbReference>
<dbReference type="Gene3D" id="2.20.25.10">
    <property type="match status" value="1"/>
</dbReference>
<keyword evidence="7" id="KW-0963">Cytoplasm</keyword>
<accession>A0AAN9T753</accession>
<keyword evidence="10" id="KW-0862">Zinc</keyword>
<dbReference type="GO" id="GO:0005829">
    <property type="term" value="C:cytosol"/>
    <property type="evidence" value="ECO:0007669"/>
    <property type="project" value="TreeGrafter"/>
</dbReference>
<comment type="subcellular location">
    <subcellularLocation>
        <location evidence="3">Cytoplasm</location>
    </subcellularLocation>
</comment>
<evidence type="ECO:0000256" key="8">
    <source>
        <dbReference type="ARBA" id="ARBA00022723"/>
    </source>
</evidence>
<dbReference type="InterPro" id="IPR038765">
    <property type="entry name" value="Papain-like_cys_pep_sf"/>
</dbReference>
<evidence type="ECO:0000256" key="11">
    <source>
        <dbReference type="ARBA" id="ARBA00024870"/>
    </source>
</evidence>
<evidence type="ECO:0000256" key="9">
    <source>
        <dbReference type="ARBA" id="ARBA00022801"/>
    </source>
</evidence>
<evidence type="ECO:0000256" key="12">
    <source>
        <dbReference type="ARBA" id="ARBA00032901"/>
    </source>
</evidence>
<protein>
    <recommendedName>
        <fullName evidence="6">Peptide-N(4)-(N-acetyl-beta-glucosaminyl)asparagine amidase</fullName>
        <ecNumber evidence="5">3.5.1.52</ecNumber>
    </recommendedName>
    <alternativeName>
        <fullName evidence="12">Peptide:N-glycanase</fullName>
    </alternativeName>
</protein>
<dbReference type="Proteomes" id="UP001367676">
    <property type="component" value="Unassembled WGS sequence"/>
</dbReference>
<evidence type="ECO:0000256" key="10">
    <source>
        <dbReference type="ARBA" id="ARBA00022833"/>
    </source>
</evidence>
<comment type="caution">
    <text evidence="15">The sequence shown here is derived from an EMBL/GenBank/DDBJ whole genome shotgun (WGS) entry which is preliminary data.</text>
</comment>
<evidence type="ECO:0000313" key="15">
    <source>
        <dbReference type="EMBL" id="KAK7576058.1"/>
    </source>
</evidence>
<dbReference type="SUPFAM" id="SSF54001">
    <property type="entry name" value="Cysteine proteinases"/>
    <property type="match status" value="1"/>
</dbReference>
<gene>
    <name evidence="15" type="ORF">V9T40_012344</name>
</gene>
<dbReference type="InterPro" id="IPR008979">
    <property type="entry name" value="Galactose-bd-like_sf"/>
</dbReference>
<feature type="domain" description="PAW" evidence="14">
    <location>
        <begin position="393"/>
        <end position="542"/>
    </location>
</feature>
<proteinExistence type="inferred from homology"/>
<dbReference type="PROSITE" id="PS51398">
    <property type="entry name" value="PAW"/>
    <property type="match status" value="1"/>
</dbReference>
<dbReference type="InterPro" id="IPR006588">
    <property type="entry name" value="Peptide_N_glycanase_PAW_dom"/>
</dbReference>
<dbReference type="Gene3D" id="1.20.58.2190">
    <property type="match status" value="1"/>
</dbReference>
<dbReference type="InterPro" id="IPR050883">
    <property type="entry name" value="PNGase"/>
</dbReference>
<evidence type="ECO:0000256" key="5">
    <source>
        <dbReference type="ARBA" id="ARBA00012158"/>
    </source>
</evidence>
<dbReference type="Gene3D" id="2.60.120.1020">
    <property type="entry name" value="Peptide N glycanase, PAW domain"/>
    <property type="match status" value="1"/>
</dbReference>
<comment type="catalytic activity">
    <reaction evidence="1">
        <text>Hydrolysis of an N(4)-(acetyl-beta-D-glucosaminyl)asparagine residue in which the glucosamine residue may be further glycosylated, to yield a (substituted) N-acetyl-beta-D-glucosaminylamine and a peptide containing an aspartate residue.</text>
        <dbReference type="EC" id="3.5.1.52"/>
    </reaction>
</comment>
<dbReference type="GO" id="GO:0006516">
    <property type="term" value="P:glycoprotein catabolic process"/>
    <property type="evidence" value="ECO:0007669"/>
    <property type="project" value="InterPro"/>
</dbReference>
<dbReference type="EMBL" id="JBBCAQ010000036">
    <property type="protein sequence ID" value="KAK7576058.1"/>
    <property type="molecule type" value="Genomic_DNA"/>
</dbReference>
<reference evidence="15 16" key="1">
    <citation type="submission" date="2024-03" db="EMBL/GenBank/DDBJ databases">
        <title>Adaptation during the transition from Ophiocordyceps entomopathogen to insect associate is accompanied by gene loss and intensified selection.</title>
        <authorList>
            <person name="Ward C.M."/>
            <person name="Onetto C.A."/>
            <person name="Borneman A.R."/>
        </authorList>
    </citation>
    <scope>NUCLEOTIDE SEQUENCE [LARGE SCALE GENOMIC DNA]</scope>
    <source>
        <strain evidence="15">AWRI1</strain>
        <tissue evidence="15">Single Adult Female</tissue>
    </source>
</reference>
<dbReference type="GO" id="GO:0046872">
    <property type="term" value="F:metal ion binding"/>
    <property type="evidence" value="ECO:0007669"/>
    <property type="project" value="UniProtKB-KW"/>
</dbReference>
<sequence length="542" mass="64211">MSRKSTFKKLEENNGDVYKEVFDILLKVLDNVIKAPENIKYRKLRLSNEIVSNKLIPAIGALECLFDFGFQEADEFLELPQTIPLEEIQKIRQEFYECHVEYVATCNRTSTAVALKKVILFEEIRSISKLVLLYENKDLQATARSIIPLDNLKSQCSKMRRGKDKFAEEFALVFELMRWFKYDFFKWMNSPECEKCKCSSTFKGFSQRPEDLVKANRVEEYTCPKCQDRLIFPRYNDPAILLITRTGRCGEWANCFCLLCRSLGYETRFILDKTDHVWVEIFSKSLSRWIHCDPCENTLDKPLMYEKGWNKKLSYVIAISCEEIQDVTWRYTTDFDKVRARRKLCREEDLIIFMLKFSNELQTSLPQERKSYLAKRRLYECIEMLAPPQADGEYDGRTSGSLEWRLNRNECKETPQKFIWEPNEVEIRNKIFSLKYYSSKNKYLRTESLDVVEGWENGVFEVKSIFRKVEFDWKQCYLSRTEGSKDGTIQWRFSSKKVNLRIDYVIVSYHSTVFHSGQIRWLLCNDETCVPLKTSKLMLLYN</sequence>
<evidence type="ECO:0000256" key="2">
    <source>
        <dbReference type="ARBA" id="ARBA00001947"/>
    </source>
</evidence>
<dbReference type="Pfam" id="PF01841">
    <property type="entry name" value="Transglut_core"/>
    <property type="match status" value="1"/>
</dbReference>
<comment type="similarity">
    <text evidence="4 13">Belongs to the transglutaminase-like superfamily. PNGase family.</text>
</comment>
<evidence type="ECO:0000256" key="3">
    <source>
        <dbReference type="ARBA" id="ARBA00004496"/>
    </source>
</evidence>
<dbReference type="InterPro" id="IPR038680">
    <property type="entry name" value="PAW_sf"/>
</dbReference>
<evidence type="ECO:0000256" key="7">
    <source>
        <dbReference type="ARBA" id="ARBA00022490"/>
    </source>
</evidence>
<dbReference type="Pfam" id="PF04721">
    <property type="entry name" value="PAW"/>
    <property type="match status" value="1"/>
</dbReference>